<dbReference type="Proteomes" id="UP000887579">
    <property type="component" value="Unplaced"/>
</dbReference>
<name>A0AC34G960_9BILA</name>
<dbReference type="WBParaSite" id="ES5_v2.g26266.t1">
    <property type="protein sequence ID" value="ES5_v2.g26266.t1"/>
    <property type="gene ID" value="ES5_v2.g26266"/>
</dbReference>
<protein>
    <submittedName>
        <fullName evidence="2">Uncharacterized protein</fullName>
    </submittedName>
</protein>
<reference evidence="2" key="1">
    <citation type="submission" date="2022-11" db="UniProtKB">
        <authorList>
            <consortium name="WormBaseParasite"/>
        </authorList>
    </citation>
    <scope>IDENTIFICATION</scope>
</reference>
<evidence type="ECO:0000313" key="2">
    <source>
        <dbReference type="WBParaSite" id="ES5_v2.g26266.t1"/>
    </source>
</evidence>
<sequence>MSAAEVVVDPPPWKALVEETSKIIVENYGKITFHKKPNFAAFFFQQCPINVMKNATMELIAKTHKSITSIKDGDSAIQIHKILVELDEWLDIHSSEVIKEVSSATVSQNTWVVDKCFKVAVYQSLPKKIAALDTLFCLRSPESDKRKALIDAGVRKLFDKEATFKNGIHWMKTFNLNDLKEAQFDNIVYKSITFGHEKLLKRTLETFDEKLRCVRLLDDCLKRAETDVLENQPQKDFVDFITIKKLPALIRKISNSYGINAEKYKLFACTALFIERTQLIYSSFDRYYFELYAL</sequence>
<proteinExistence type="predicted"/>
<organism evidence="1 2">
    <name type="scientific">Panagrolaimus sp. ES5</name>
    <dbReference type="NCBI Taxonomy" id="591445"/>
    <lineage>
        <taxon>Eukaryota</taxon>
        <taxon>Metazoa</taxon>
        <taxon>Ecdysozoa</taxon>
        <taxon>Nematoda</taxon>
        <taxon>Chromadorea</taxon>
        <taxon>Rhabditida</taxon>
        <taxon>Tylenchina</taxon>
        <taxon>Panagrolaimomorpha</taxon>
        <taxon>Panagrolaimoidea</taxon>
        <taxon>Panagrolaimidae</taxon>
        <taxon>Panagrolaimus</taxon>
    </lineage>
</organism>
<accession>A0AC34G960</accession>
<evidence type="ECO:0000313" key="1">
    <source>
        <dbReference type="Proteomes" id="UP000887579"/>
    </source>
</evidence>